<dbReference type="InterPro" id="IPR001279">
    <property type="entry name" value="Metallo-B-lactamas"/>
</dbReference>
<dbReference type="RefSeq" id="WP_345519251.1">
    <property type="nucleotide sequence ID" value="NZ_BAABKM010000002.1"/>
</dbReference>
<dbReference type="EMBL" id="BAABKM010000002">
    <property type="protein sequence ID" value="GAA4694305.1"/>
    <property type="molecule type" value="Genomic_DNA"/>
</dbReference>
<dbReference type="PANTHER" id="PTHR42951">
    <property type="entry name" value="METALLO-BETA-LACTAMASE DOMAIN-CONTAINING"/>
    <property type="match status" value="1"/>
</dbReference>
<evidence type="ECO:0000313" key="3">
    <source>
        <dbReference type="Proteomes" id="UP001499974"/>
    </source>
</evidence>
<dbReference type="Pfam" id="PF00753">
    <property type="entry name" value="Lactamase_B"/>
    <property type="match status" value="1"/>
</dbReference>
<feature type="domain" description="Metallo-beta-lactamase" evidence="1">
    <location>
        <begin position="19"/>
        <end position="216"/>
    </location>
</feature>
<reference evidence="3" key="1">
    <citation type="journal article" date="2019" name="Int. J. Syst. Evol. Microbiol.">
        <title>The Global Catalogue of Microorganisms (GCM) 10K type strain sequencing project: providing services to taxonomists for standard genome sequencing and annotation.</title>
        <authorList>
            <consortium name="The Broad Institute Genomics Platform"/>
            <consortium name="The Broad Institute Genome Sequencing Center for Infectious Disease"/>
            <person name="Wu L."/>
            <person name="Ma J."/>
        </authorList>
    </citation>
    <scope>NUCLEOTIDE SEQUENCE [LARGE SCALE GENOMIC DNA]</scope>
    <source>
        <strain evidence="3">JCM 18531</strain>
    </source>
</reference>
<dbReference type="SUPFAM" id="SSF56281">
    <property type="entry name" value="Metallo-hydrolase/oxidoreductase"/>
    <property type="match status" value="1"/>
</dbReference>
<proteinExistence type="predicted"/>
<dbReference type="InterPro" id="IPR050855">
    <property type="entry name" value="NDM-1-like"/>
</dbReference>
<dbReference type="InterPro" id="IPR036866">
    <property type="entry name" value="RibonucZ/Hydroxyglut_hydro"/>
</dbReference>
<name>A0ABP8WRL3_9ACTN</name>
<protein>
    <submittedName>
        <fullName evidence="2">MBL fold metallo-hydrolase</fullName>
    </submittedName>
</protein>
<evidence type="ECO:0000313" key="2">
    <source>
        <dbReference type="EMBL" id="GAA4694305.1"/>
    </source>
</evidence>
<organism evidence="2 3">
    <name type="scientific">Nocardioides conyzicola</name>
    <dbReference type="NCBI Taxonomy" id="1651781"/>
    <lineage>
        <taxon>Bacteria</taxon>
        <taxon>Bacillati</taxon>
        <taxon>Actinomycetota</taxon>
        <taxon>Actinomycetes</taxon>
        <taxon>Propionibacteriales</taxon>
        <taxon>Nocardioidaceae</taxon>
        <taxon>Nocardioides</taxon>
    </lineage>
</organism>
<dbReference type="CDD" id="cd16282">
    <property type="entry name" value="metallo-hydrolase-like_MBL-fold"/>
    <property type="match status" value="1"/>
</dbReference>
<dbReference type="Proteomes" id="UP001499974">
    <property type="component" value="Unassembled WGS sequence"/>
</dbReference>
<dbReference type="Gene3D" id="3.60.15.10">
    <property type="entry name" value="Ribonuclease Z/Hydroxyacylglutathione hydrolase-like"/>
    <property type="match status" value="1"/>
</dbReference>
<sequence length="286" mass="30841">MAFTEIADRVWVARYEWFDVNVTLVGGDRGLLVVDTHASDLAARAVVDDVRRLGAGEVVGVVNTHEHFDHTFGNGAFRAAYGELPIHAHEVAAERTVPAGERIKGLYDADPDDPHGDEVRATVIVPADRTFSSAVSLDLGDRAVELVHPGRGHTGGDLVLRVPDVDVLLAGDLVEESMARNGVPGFGDDCYPLEWPHSLDIVLSLSTSATVVVPGHGAPVDREFVEEQRNAIGIVAQTIRDLAARGVRAEDALEAVGWPYPREELAAAVRRGYAQLSRSEKRLPLA</sequence>
<gene>
    <name evidence="2" type="ORF">GCM10023349_06660</name>
</gene>
<accession>A0ABP8WRL3</accession>
<evidence type="ECO:0000259" key="1">
    <source>
        <dbReference type="SMART" id="SM00849"/>
    </source>
</evidence>
<comment type="caution">
    <text evidence="2">The sequence shown here is derived from an EMBL/GenBank/DDBJ whole genome shotgun (WGS) entry which is preliminary data.</text>
</comment>
<dbReference type="SMART" id="SM00849">
    <property type="entry name" value="Lactamase_B"/>
    <property type="match status" value="1"/>
</dbReference>
<keyword evidence="3" id="KW-1185">Reference proteome</keyword>
<dbReference type="PANTHER" id="PTHR42951:SF4">
    <property type="entry name" value="ACYL-COENZYME A THIOESTERASE MBLAC2"/>
    <property type="match status" value="1"/>
</dbReference>